<evidence type="ECO:0000313" key="4">
    <source>
        <dbReference type="EMBL" id="ELR12796.1"/>
    </source>
</evidence>
<feature type="compositionally biased region" description="Acidic residues" evidence="2">
    <location>
        <begin position="562"/>
        <end position="583"/>
    </location>
</feature>
<proteinExistence type="predicted"/>
<dbReference type="VEuPathDB" id="AmoebaDB:ACA1_093420"/>
<feature type="compositionally biased region" description="Gly residues" evidence="2">
    <location>
        <begin position="505"/>
        <end position="515"/>
    </location>
</feature>
<keyword evidence="3" id="KW-0812">Transmembrane</keyword>
<name>L8GKR5_ACACF</name>
<evidence type="ECO:0000256" key="1">
    <source>
        <dbReference type="SAM" id="Coils"/>
    </source>
</evidence>
<dbReference type="GeneID" id="14913309"/>
<protein>
    <submittedName>
        <fullName evidence="4">Uncharacterized protein</fullName>
    </submittedName>
</protein>
<feature type="transmembrane region" description="Helical" evidence="3">
    <location>
        <begin position="189"/>
        <end position="213"/>
    </location>
</feature>
<dbReference type="RefSeq" id="XP_004334809.1">
    <property type="nucleotide sequence ID" value="XM_004334761.1"/>
</dbReference>
<feature type="region of interest" description="Disordered" evidence="2">
    <location>
        <begin position="1"/>
        <end position="57"/>
    </location>
</feature>
<feature type="compositionally biased region" description="Acidic residues" evidence="2">
    <location>
        <begin position="624"/>
        <end position="634"/>
    </location>
</feature>
<dbReference type="EMBL" id="KB008103">
    <property type="protein sequence ID" value="ELR12796.1"/>
    <property type="molecule type" value="Genomic_DNA"/>
</dbReference>
<evidence type="ECO:0000313" key="5">
    <source>
        <dbReference type="Proteomes" id="UP000011083"/>
    </source>
</evidence>
<feature type="compositionally biased region" description="Acidic residues" evidence="2">
    <location>
        <begin position="1"/>
        <end position="40"/>
    </location>
</feature>
<feature type="coiled-coil region" evidence="1">
    <location>
        <begin position="352"/>
        <end position="385"/>
    </location>
</feature>
<keyword evidence="1" id="KW-0175">Coiled coil</keyword>
<evidence type="ECO:0000256" key="3">
    <source>
        <dbReference type="SAM" id="Phobius"/>
    </source>
</evidence>
<feature type="transmembrane region" description="Helical" evidence="3">
    <location>
        <begin position="318"/>
        <end position="338"/>
    </location>
</feature>
<keyword evidence="3" id="KW-0472">Membrane</keyword>
<keyword evidence="5" id="KW-1185">Reference proteome</keyword>
<dbReference type="KEGG" id="acan:ACA1_093420"/>
<dbReference type="Proteomes" id="UP000011083">
    <property type="component" value="Unassembled WGS sequence"/>
</dbReference>
<accession>L8GKR5</accession>
<feature type="compositionally biased region" description="Basic and acidic residues" evidence="2">
    <location>
        <begin position="656"/>
        <end position="666"/>
    </location>
</feature>
<reference evidence="4 5" key="1">
    <citation type="journal article" date="2013" name="Genome Biol.">
        <title>Genome of Acanthamoeba castellanii highlights extensive lateral gene transfer and early evolution of tyrosine kinase signaling.</title>
        <authorList>
            <person name="Clarke M."/>
            <person name="Lohan A.J."/>
            <person name="Liu B."/>
            <person name="Lagkouvardos I."/>
            <person name="Roy S."/>
            <person name="Zafar N."/>
            <person name="Bertelli C."/>
            <person name="Schilde C."/>
            <person name="Kianianmomeni A."/>
            <person name="Burglin T.R."/>
            <person name="Frech C."/>
            <person name="Turcotte B."/>
            <person name="Kopec K.O."/>
            <person name="Synnott J.M."/>
            <person name="Choo C."/>
            <person name="Paponov I."/>
            <person name="Finkler A."/>
            <person name="Soon Heng Tan C."/>
            <person name="Hutchins A.P."/>
            <person name="Weinmeier T."/>
            <person name="Rattei T."/>
            <person name="Chu J.S."/>
            <person name="Gimenez G."/>
            <person name="Irimia M."/>
            <person name="Rigden D.J."/>
            <person name="Fitzpatrick D.A."/>
            <person name="Lorenzo-Morales J."/>
            <person name="Bateman A."/>
            <person name="Chiu C.H."/>
            <person name="Tang P."/>
            <person name="Hegemann P."/>
            <person name="Fromm H."/>
            <person name="Raoult D."/>
            <person name="Greub G."/>
            <person name="Miranda-Saavedra D."/>
            <person name="Chen N."/>
            <person name="Nash P."/>
            <person name="Ginger M.L."/>
            <person name="Horn M."/>
            <person name="Schaap P."/>
            <person name="Caler L."/>
            <person name="Loftus B."/>
        </authorList>
    </citation>
    <scope>NUCLEOTIDE SEQUENCE [LARGE SCALE GENOMIC DNA]</scope>
    <source>
        <strain evidence="4 5">Neff</strain>
    </source>
</reference>
<feature type="compositionally biased region" description="Gly residues" evidence="2">
    <location>
        <begin position="635"/>
        <end position="648"/>
    </location>
</feature>
<feature type="region of interest" description="Disordered" evidence="2">
    <location>
        <begin position="496"/>
        <end position="666"/>
    </location>
</feature>
<dbReference type="AlphaFoldDB" id="L8GKR5"/>
<sequence length="666" mass="75630">MWYMDADEEEDGGKGIEEEEDEDEDEDEFYEEETESEMEGGEGANGTMGGRNGDPHGDGLPHAYLENFMRAVDHGLSLLAMDSEFGDSLKAGAQVFPLLKNVKKHLKRVKKGLKQLKRGVDENNQNVLTASLGQLRSTLLEARTQLLEKYSTQKVEMRLKEEGKDYESKRKELEKSRSYKRILRMALRFLLWWWKATLFCSMLFFTGACLLYWGRKTRFHGLVTRYYRGVHSLRRYLTSALWTRSYIRTAAAATAASAADHPSSLRPDRGLGGLFDIEAQSQRPLTVGRLMDGGLAMGEKGMVGLADRVSAFISPRTIFMLFLRCLLLGLAFAFYQVVARVKREKREVLRFMRDVEQKLKAEREREAQKEKVESRREEMEELQKFPDELFMKIANRMWEVMMENVEKLITSCNELGTERILNELTAPVPGVTFVYNGITYSYNINARANFDIYFENCKNHIRGVISSYDNLLETINFRKQQEKLTKQCTRFDKANGALESDEWKPGGGGKAGGFLGDEDEEDGYGIVNKHELGDEDDEDDTFSIFGSGGGKQSKKGKGKNEGEEDGGEDDIYGRDDSDDDGDEENQRRRRRRGGRQDGANLRYGPSGEVLDDYYTYDYASDREFDADDEDDDGGGGDTYGQGAAGGSVYGDFEEMADIHSDYEHMD</sequence>
<gene>
    <name evidence="4" type="ORF">ACA1_093420</name>
</gene>
<evidence type="ECO:0000256" key="2">
    <source>
        <dbReference type="SAM" id="MobiDB-lite"/>
    </source>
</evidence>
<organism evidence="4 5">
    <name type="scientific">Acanthamoeba castellanii (strain ATCC 30010 / Neff)</name>
    <dbReference type="NCBI Taxonomy" id="1257118"/>
    <lineage>
        <taxon>Eukaryota</taxon>
        <taxon>Amoebozoa</taxon>
        <taxon>Discosea</taxon>
        <taxon>Longamoebia</taxon>
        <taxon>Centramoebida</taxon>
        <taxon>Acanthamoebidae</taxon>
        <taxon>Acanthamoeba</taxon>
    </lineage>
</organism>
<keyword evidence="3" id="KW-1133">Transmembrane helix</keyword>
<feature type="compositionally biased region" description="Gly residues" evidence="2">
    <location>
        <begin position="41"/>
        <end position="52"/>
    </location>
</feature>